<protein>
    <submittedName>
        <fullName evidence="1">Uncharacterized protein</fullName>
    </submittedName>
</protein>
<sequence>MGLEEFVREQKSVGKMFALEDPFCAAKEDLVHPLGAPSPTKIEDVLMEGPFTTEFQCARDSKVGSHRLWMSALDVAFWGNQSFTA</sequence>
<organism evidence="1 2">
    <name type="scientific">Stylosanthes scabra</name>
    <dbReference type="NCBI Taxonomy" id="79078"/>
    <lineage>
        <taxon>Eukaryota</taxon>
        <taxon>Viridiplantae</taxon>
        <taxon>Streptophyta</taxon>
        <taxon>Embryophyta</taxon>
        <taxon>Tracheophyta</taxon>
        <taxon>Spermatophyta</taxon>
        <taxon>Magnoliopsida</taxon>
        <taxon>eudicotyledons</taxon>
        <taxon>Gunneridae</taxon>
        <taxon>Pentapetalae</taxon>
        <taxon>rosids</taxon>
        <taxon>fabids</taxon>
        <taxon>Fabales</taxon>
        <taxon>Fabaceae</taxon>
        <taxon>Papilionoideae</taxon>
        <taxon>50 kb inversion clade</taxon>
        <taxon>dalbergioids sensu lato</taxon>
        <taxon>Dalbergieae</taxon>
        <taxon>Pterocarpus clade</taxon>
        <taxon>Stylosanthes</taxon>
    </lineage>
</organism>
<gene>
    <name evidence="1" type="ORF">PIB30_018243</name>
</gene>
<keyword evidence="2" id="KW-1185">Reference proteome</keyword>
<reference evidence="1 2" key="1">
    <citation type="journal article" date="2023" name="Plants (Basel)">
        <title>Bridging the Gap: Combining Genomics and Transcriptomics Approaches to Understand Stylosanthes scabra, an Orphan Legume from the Brazilian Caatinga.</title>
        <authorList>
            <person name="Ferreira-Neto J.R.C."/>
            <person name="da Silva M.D."/>
            <person name="Binneck E."/>
            <person name="de Melo N.F."/>
            <person name="da Silva R.H."/>
            <person name="de Melo A.L.T.M."/>
            <person name="Pandolfi V."/>
            <person name="Bustamante F.O."/>
            <person name="Brasileiro-Vidal A.C."/>
            <person name="Benko-Iseppon A.M."/>
        </authorList>
    </citation>
    <scope>NUCLEOTIDE SEQUENCE [LARGE SCALE GENOMIC DNA]</scope>
    <source>
        <tissue evidence="1">Leaves</tissue>
    </source>
</reference>
<evidence type="ECO:0000313" key="1">
    <source>
        <dbReference type="EMBL" id="MED6169112.1"/>
    </source>
</evidence>
<accession>A0ABU6V6V8</accession>
<name>A0ABU6V6V8_9FABA</name>
<comment type="caution">
    <text evidence="1">The sequence shown here is derived from an EMBL/GenBank/DDBJ whole genome shotgun (WGS) entry which is preliminary data.</text>
</comment>
<dbReference type="EMBL" id="JASCZI010151089">
    <property type="protein sequence ID" value="MED6169112.1"/>
    <property type="molecule type" value="Genomic_DNA"/>
</dbReference>
<evidence type="ECO:0000313" key="2">
    <source>
        <dbReference type="Proteomes" id="UP001341840"/>
    </source>
</evidence>
<proteinExistence type="predicted"/>
<dbReference type="Proteomes" id="UP001341840">
    <property type="component" value="Unassembled WGS sequence"/>
</dbReference>